<reference evidence="6 7" key="1">
    <citation type="submission" date="2020-10" db="EMBL/GenBank/DDBJ databases">
        <title>Connecting structure to function with the recovery of over 1000 high-quality activated sludge metagenome-assembled genomes encoding full-length rRNA genes using long-read sequencing.</title>
        <authorList>
            <person name="Singleton C.M."/>
            <person name="Petriglieri F."/>
            <person name="Kristensen J.M."/>
            <person name="Kirkegaard R.H."/>
            <person name="Michaelsen T.Y."/>
            <person name="Andersen M.H."/>
            <person name="Karst S.M."/>
            <person name="Dueholm M.S."/>
            <person name="Nielsen P.H."/>
            <person name="Albertsen M."/>
        </authorList>
    </citation>
    <scope>NUCLEOTIDE SEQUENCE [LARGE SCALE GENOMIC DNA]</scope>
    <source>
        <strain evidence="6">Lyne_18-Q3-R50-59_MAXAC.006</strain>
    </source>
</reference>
<feature type="transmembrane region" description="Helical" evidence="5">
    <location>
        <begin position="142"/>
        <end position="165"/>
    </location>
</feature>
<dbReference type="PANTHER" id="PTHR43427:SF12">
    <property type="entry name" value="CHLORIDE TRANSPORTER"/>
    <property type="match status" value="1"/>
</dbReference>
<evidence type="ECO:0000313" key="7">
    <source>
        <dbReference type="Proteomes" id="UP000727993"/>
    </source>
</evidence>
<dbReference type="InterPro" id="IPR001807">
    <property type="entry name" value="ClC"/>
</dbReference>
<keyword evidence="3 5" id="KW-1133">Transmembrane helix</keyword>
<organism evidence="6 7">
    <name type="scientific">Candidatus Neomicrothrix subdominans</name>
    <dbReference type="NCBI Taxonomy" id="2954438"/>
    <lineage>
        <taxon>Bacteria</taxon>
        <taxon>Bacillati</taxon>
        <taxon>Actinomycetota</taxon>
        <taxon>Acidimicrobiia</taxon>
        <taxon>Acidimicrobiales</taxon>
        <taxon>Microthrixaceae</taxon>
        <taxon>Candidatus Neomicrothrix</taxon>
    </lineage>
</organism>
<dbReference type="GO" id="GO:0015108">
    <property type="term" value="F:chloride transmembrane transporter activity"/>
    <property type="evidence" value="ECO:0007669"/>
    <property type="project" value="InterPro"/>
</dbReference>
<keyword evidence="2 5" id="KW-0812">Transmembrane</keyword>
<name>A0A936N9R8_9ACTN</name>
<dbReference type="CDD" id="cd00400">
    <property type="entry name" value="Voltage_gated_ClC"/>
    <property type="match status" value="1"/>
</dbReference>
<dbReference type="Pfam" id="PF00654">
    <property type="entry name" value="Voltage_CLC"/>
    <property type="match status" value="1"/>
</dbReference>
<feature type="transmembrane region" description="Helical" evidence="5">
    <location>
        <begin position="215"/>
        <end position="239"/>
    </location>
</feature>
<comment type="subcellular location">
    <subcellularLocation>
        <location evidence="1">Membrane</location>
        <topology evidence="1">Multi-pass membrane protein</topology>
    </subcellularLocation>
</comment>
<dbReference type="Proteomes" id="UP000727993">
    <property type="component" value="Unassembled WGS sequence"/>
</dbReference>
<evidence type="ECO:0000256" key="2">
    <source>
        <dbReference type="ARBA" id="ARBA00022692"/>
    </source>
</evidence>
<dbReference type="InterPro" id="IPR050368">
    <property type="entry name" value="ClC-type_chloride_channel"/>
</dbReference>
<sequence>MLDEASIRVRQGLGLAIVGVGIAGGAIGAAYVGALHVLGRVIGPEHHAAGIQLLIFIAVGGLVALITRLWGETGNVELLVDNIHVMGGADDVRSLRPLIPTSLLCVASGAGMGPEAPLVQTTGAFGTLLGSRRGHSTTDVRVLTITGMAAGFTVLFGAPLGSALFALEILHRRGLQYYEALLPAVVGSLCGYGVYLGLSGLGVSSIWNFPPVGDLAVHDLALAAGIGLIGAAGAAIFTGATHLGRWAFGMVPVSARYILGGLALGLLGWWSPYALTFGEVQLSELLDVRIGVGALAVAMAAKLLGTTVTLAAGWKGGFIIPLFFIGAVFGQLAHHVLSGTNVSVLMACSMVALCVGVTKTPLGTTLVVTEMAGLPLLPVLLIAAVTSILVTNRVTLIETQRERSAEVRVSSPGGP</sequence>
<evidence type="ECO:0000256" key="1">
    <source>
        <dbReference type="ARBA" id="ARBA00004141"/>
    </source>
</evidence>
<feature type="transmembrane region" description="Helical" evidence="5">
    <location>
        <begin position="318"/>
        <end position="337"/>
    </location>
</feature>
<feature type="transmembrane region" description="Helical" evidence="5">
    <location>
        <begin position="50"/>
        <end position="70"/>
    </location>
</feature>
<proteinExistence type="predicted"/>
<feature type="transmembrane region" description="Helical" evidence="5">
    <location>
        <begin position="12"/>
        <end position="38"/>
    </location>
</feature>
<dbReference type="EMBL" id="JADJZA010000001">
    <property type="protein sequence ID" value="MBK9296285.1"/>
    <property type="molecule type" value="Genomic_DNA"/>
</dbReference>
<feature type="transmembrane region" description="Helical" evidence="5">
    <location>
        <begin position="246"/>
        <end position="270"/>
    </location>
</feature>
<feature type="transmembrane region" description="Helical" evidence="5">
    <location>
        <begin position="372"/>
        <end position="391"/>
    </location>
</feature>
<evidence type="ECO:0000313" key="6">
    <source>
        <dbReference type="EMBL" id="MBK9296285.1"/>
    </source>
</evidence>
<evidence type="ECO:0000256" key="4">
    <source>
        <dbReference type="ARBA" id="ARBA00023136"/>
    </source>
</evidence>
<dbReference type="GO" id="GO:0016020">
    <property type="term" value="C:membrane"/>
    <property type="evidence" value="ECO:0007669"/>
    <property type="project" value="UniProtKB-SubCell"/>
</dbReference>
<dbReference type="SUPFAM" id="SSF81340">
    <property type="entry name" value="Clc chloride channel"/>
    <property type="match status" value="1"/>
</dbReference>
<accession>A0A936N9R8</accession>
<gene>
    <name evidence="6" type="ORF">IPN02_05350</name>
</gene>
<comment type="caution">
    <text evidence="6">The sequence shown here is derived from an EMBL/GenBank/DDBJ whole genome shotgun (WGS) entry which is preliminary data.</text>
</comment>
<dbReference type="PRINTS" id="PR00762">
    <property type="entry name" value="CLCHANNEL"/>
</dbReference>
<evidence type="ECO:0000256" key="3">
    <source>
        <dbReference type="ARBA" id="ARBA00022989"/>
    </source>
</evidence>
<dbReference type="Gene3D" id="1.10.3080.10">
    <property type="entry name" value="Clc chloride channel"/>
    <property type="match status" value="1"/>
</dbReference>
<feature type="transmembrane region" description="Helical" evidence="5">
    <location>
        <begin position="177"/>
        <end position="195"/>
    </location>
</feature>
<evidence type="ECO:0000256" key="5">
    <source>
        <dbReference type="SAM" id="Phobius"/>
    </source>
</evidence>
<keyword evidence="4 5" id="KW-0472">Membrane</keyword>
<protein>
    <submittedName>
        <fullName evidence="6">Chloride channel protein</fullName>
    </submittedName>
</protein>
<dbReference type="PANTHER" id="PTHR43427">
    <property type="entry name" value="CHLORIDE CHANNEL PROTEIN CLC-E"/>
    <property type="match status" value="1"/>
</dbReference>
<dbReference type="AlphaFoldDB" id="A0A936N9R8"/>
<dbReference type="InterPro" id="IPR014743">
    <property type="entry name" value="Cl-channel_core"/>
</dbReference>